<proteinExistence type="predicted"/>
<evidence type="ECO:0000313" key="2">
    <source>
        <dbReference type="Proteomes" id="UP000298653"/>
    </source>
</evidence>
<protein>
    <submittedName>
        <fullName evidence="1">FliB domain protein</fullName>
    </submittedName>
</protein>
<dbReference type="RefSeq" id="WP_137328591.1">
    <property type="nucleotide sequence ID" value="NZ_CP040058.1"/>
</dbReference>
<dbReference type="NCBIfam" id="NF038110">
    <property type="entry name" value="Lys_methyl_FliB"/>
    <property type="match status" value="1"/>
</dbReference>
<dbReference type="KEGG" id="arf:AR1Y2_1721"/>
<name>A0A4P8IEC4_9FIRM</name>
<organism evidence="1 2">
    <name type="scientific">Anaerostipes rhamnosivorans</name>
    <dbReference type="NCBI Taxonomy" id="1229621"/>
    <lineage>
        <taxon>Bacteria</taxon>
        <taxon>Bacillati</taxon>
        <taxon>Bacillota</taxon>
        <taxon>Clostridia</taxon>
        <taxon>Lachnospirales</taxon>
        <taxon>Lachnospiraceae</taxon>
        <taxon>Anaerostipes</taxon>
    </lineage>
</organism>
<sequence length="354" mass="42181">MKRRTPDYYHRFECIGSACRDNCCVGWEIDIDDEAYGDYCSVQGAFGQRLMEYIDHRRPYHFIMEGDRCPFLNTRNLCDIYMNLGKDRLCQICTDHPRFYETYGDRLEAGLGLVCEEAARLILNNKDKLLFIDEGEGQEEAEDPWLQMLNQVREQVILLLQERKRPLWERLALVLSQAMILQEDYSRQDKKSMSAHIHRQWTVERPHEDPADVKGWFLDCIEFLQSLELLTDQWEKILDLAYDKVREENIVFSDPDPIFYEQLMIYFVYRYFLRSVYDFQLLDKIRFAIFSCLAVRVLETAVSDQENIPPKEIARLYSKEIEYSEENMEALNEEFLFSEMFEKQKLLNAVSIVF</sequence>
<dbReference type="AlphaFoldDB" id="A0A4P8IEC4"/>
<dbReference type="OrthoDB" id="86584at2"/>
<dbReference type="EMBL" id="CP040058">
    <property type="protein sequence ID" value="QCP35175.1"/>
    <property type="molecule type" value="Genomic_DNA"/>
</dbReference>
<keyword evidence="2" id="KW-1185">Reference proteome</keyword>
<dbReference type="Proteomes" id="UP000298653">
    <property type="component" value="Chromosome"/>
</dbReference>
<accession>A0A4P8IEC4</accession>
<reference evidence="1 2" key="1">
    <citation type="submission" date="2019-05" db="EMBL/GenBank/DDBJ databases">
        <title>Complete genome sequencing of Anaerostipes rhamnosivorans.</title>
        <authorList>
            <person name="Bui T.P.N."/>
            <person name="de Vos W.M."/>
        </authorList>
    </citation>
    <scope>NUCLEOTIDE SEQUENCE [LARGE SCALE GENOMIC DNA]</scope>
    <source>
        <strain evidence="1 2">1y2</strain>
    </source>
</reference>
<gene>
    <name evidence="1" type="ORF">AR1Y2_1721</name>
</gene>
<evidence type="ECO:0000313" key="1">
    <source>
        <dbReference type="EMBL" id="QCP35175.1"/>
    </source>
</evidence>